<gene>
    <name evidence="1" type="ORF">EVAR_76104_1</name>
</gene>
<evidence type="ECO:0000313" key="2">
    <source>
        <dbReference type="Proteomes" id="UP000299102"/>
    </source>
</evidence>
<dbReference type="OrthoDB" id="410104at2759"/>
<organism evidence="1 2">
    <name type="scientific">Eumeta variegata</name>
    <name type="common">Bagworm moth</name>
    <name type="synonym">Eumeta japonica</name>
    <dbReference type="NCBI Taxonomy" id="151549"/>
    <lineage>
        <taxon>Eukaryota</taxon>
        <taxon>Metazoa</taxon>
        <taxon>Ecdysozoa</taxon>
        <taxon>Arthropoda</taxon>
        <taxon>Hexapoda</taxon>
        <taxon>Insecta</taxon>
        <taxon>Pterygota</taxon>
        <taxon>Neoptera</taxon>
        <taxon>Endopterygota</taxon>
        <taxon>Lepidoptera</taxon>
        <taxon>Glossata</taxon>
        <taxon>Ditrysia</taxon>
        <taxon>Tineoidea</taxon>
        <taxon>Psychidae</taxon>
        <taxon>Oiketicinae</taxon>
        <taxon>Eumeta</taxon>
    </lineage>
</organism>
<name>A0A4C1W2R9_EUMVA</name>
<sequence length="116" mass="13115">MLQQLADESEKAGLSMNITETKILLNSSQTNIIKANNEQIEHLGQLISTEDCMRKEIERRSRSEVVSNLSTPAFLDASKWFTLRSGLRTAIRSDCGINYVGANNHVEDLYTRLQEN</sequence>
<proteinExistence type="predicted"/>
<evidence type="ECO:0000313" key="1">
    <source>
        <dbReference type="EMBL" id="GBP45796.1"/>
    </source>
</evidence>
<accession>A0A4C1W2R9</accession>
<dbReference type="Proteomes" id="UP000299102">
    <property type="component" value="Unassembled WGS sequence"/>
</dbReference>
<dbReference type="EMBL" id="BGZK01000471">
    <property type="protein sequence ID" value="GBP45796.1"/>
    <property type="molecule type" value="Genomic_DNA"/>
</dbReference>
<keyword evidence="2" id="KW-1185">Reference proteome</keyword>
<dbReference type="AlphaFoldDB" id="A0A4C1W2R9"/>
<comment type="caution">
    <text evidence="1">The sequence shown here is derived from an EMBL/GenBank/DDBJ whole genome shotgun (WGS) entry which is preliminary data.</text>
</comment>
<protein>
    <submittedName>
        <fullName evidence="1">Uncharacterized protein</fullName>
    </submittedName>
</protein>
<reference evidence="1 2" key="1">
    <citation type="journal article" date="2019" name="Commun. Biol.">
        <title>The bagworm genome reveals a unique fibroin gene that provides high tensile strength.</title>
        <authorList>
            <person name="Kono N."/>
            <person name="Nakamura H."/>
            <person name="Ohtoshi R."/>
            <person name="Tomita M."/>
            <person name="Numata K."/>
            <person name="Arakawa K."/>
        </authorList>
    </citation>
    <scope>NUCLEOTIDE SEQUENCE [LARGE SCALE GENOMIC DNA]</scope>
</reference>